<evidence type="ECO:0000256" key="8">
    <source>
        <dbReference type="PROSITE-ProRule" id="PRU00175"/>
    </source>
</evidence>
<evidence type="ECO:0000313" key="11">
    <source>
        <dbReference type="Proteomes" id="UP000694864"/>
    </source>
</evidence>
<comment type="catalytic activity">
    <reaction evidence="1">
        <text>S-ubiquitinyl-[E2 ubiquitin-conjugating enzyme]-L-cysteine + [acceptor protein]-L-lysine = [E2 ubiquitin-conjugating enzyme]-L-cysteine + N(6)-ubiquitinyl-[acceptor protein]-L-lysine.</text>
        <dbReference type="EC" id="2.3.2.27"/>
    </reaction>
</comment>
<feature type="domain" description="RING-type" evidence="10">
    <location>
        <begin position="484"/>
        <end position="525"/>
    </location>
</feature>
<evidence type="ECO:0000256" key="2">
    <source>
        <dbReference type="ARBA" id="ARBA00012483"/>
    </source>
</evidence>
<feature type="compositionally biased region" description="Polar residues" evidence="9">
    <location>
        <begin position="260"/>
        <end position="273"/>
    </location>
</feature>
<feature type="compositionally biased region" description="Polar residues" evidence="9">
    <location>
        <begin position="280"/>
        <end position="293"/>
    </location>
</feature>
<evidence type="ECO:0000256" key="3">
    <source>
        <dbReference type="ARBA" id="ARBA00022679"/>
    </source>
</evidence>
<keyword evidence="6" id="KW-0833">Ubl conjugation pathway</keyword>
<feature type="compositionally biased region" description="Polar residues" evidence="9">
    <location>
        <begin position="150"/>
        <end position="161"/>
    </location>
</feature>
<evidence type="ECO:0000256" key="9">
    <source>
        <dbReference type="SAM" id="MobiDB-lite"/>
    </source>
</evidence>
<dbReference type="InterPro" id="IPR013083">
    <property type="entry name" value="Znf_RING/FYVE/PHD"/>
</dbReference>
<evidence type="ECO:0000256" key="7">
    <source>
        <dbReference type="ARBA" id="ARBA00022833"/>
    </source>
</evidence>
<organism evidence="11 12">
    <name type="scientific">Camelina sativa</name>
    <name type="common">False flax</name>
    <name type="synonym">Myagrum sativum</name>
    <dbReference type="NCBI Taxonomy" id="90675"/>
    <lineage>
        <taxon>Eukaryota</taxon>
        <taxon>Viridiplantae</taxon>
        <taxon>Streptophyta</taxon>
        <taxon>Embryophyta</taxon>
        <taxon>Tracheophyta</taxon>
        <taxon>Spermatophyta</taxon>
        <taxon>Magnoliopsida</taxon>
        <taxon>eudicotyledons</taxon>
        <taxon>Gunneridae</taxon>
        <taxon>Pentapetalae</taxon>
        <taxon>rosids</taxon>
        <taxon>malvids</taxon>
        <taxon>Brassicales</taxon>
        <taxon>Brassicaceae</taxon>
        <taxon>Camelineae</taxon>
        <taxon>Camelina</taxon>
    </lineage>
</organism>
<dbReference type="PANTHER" id="PTHR22937:SF136">
    <property type="entry name" value="RING-TYPE E3 UBIQUITIN TRANSFERASE"/>
    <property type="match status" value="1"/>
</dbReference>
<evidence type="ECO:0000256" key="5">
    <source>
        <dbReference type="ARBA" id="ARBA00022771"/>
    </source>
</evidence>
<dbReference type="SUPFAM" id="SSF57850">
    <property type="entry name" value="RING/U-box"/>
    <property type="match status" value="1"/>
</dbReference>
<feature type="compositionally biased region" description="Low complexity" evidence="9">
    <location>
        <begin position="294"/>
        <end position="312"/>
    </location>
</feature>
<dbReference type="PROSITE" id="PS50089">
    <property type="entry name" value="ZF_RING_2"/>
    <property type="match status" value="1"/>
</dbReference>
<evidence type="ECO:0000313" key="12">
    <source>
        <dbReference type="RefSeq" id="XP_010493735.1"/>
    </source>
</evidence>
<keyword evidence="3" id="KW-0808">Transferase</keyword>
<accession>A0ABM0Y0R3</accession>
<proteinExistence type="predicted"/>
<reference evidence="11" key="1">
    <citation type="journal article" date="2014" name="Nat. Commun.">
        <title>The emerging biofuel crop Camelina sativa retains a highly undifferentiated hexaploid genome structure.</title>
        <authorList>
            <person name="Kagale S."/>
            <person name="Koh C."/>
            <person name="Nixon J."/>
            <person name="Bollina V."/>
            <person name="Clarke W.E."/>
            <person name="Tuteja R."/>
            <person name="Spillane C."/>
            <person name="Robinson S.J."/>
            <person name="Links M.G."/>
            <person name="Clarke C."/>
            <person name="Higgins E.E."/>
            <person name="Huebert T."/>
            <person name="Sharpe A.G."/>
            <person name="Parkin I.A."/>
        </authorList>
    </citation>
    <scope>NUCLEOTIDE SEQUENCE [LARGE SCALE GENOMIC DNA]</scope>
    <source>
        <strain evidence="11">cv. DH55</strain>
    </source>
</reference>
<dbReference type="PANTHER" id="PTHR22937">
    <property type="entry name" value="E3 UBIQUITIN-PROTEIN LIGASE RNF165"/>
    <property type="match status" value="1"/>
</dbReference>
<evidence type="ECO:0000256" key="4">
    <source>
        <dbReference type="ARBA" id="ARBA00022723"/>
    </source>
</evidence>
<name>A0ABM0Y0R3_CAMSA</name>
<keyword evidence="5 8" id="KW-0863">Zinc-finger</keyword>
<evidence type="ECO:0000256" key="1">
    <source>
        <dbReference type="ARBA" id="ARBA00000900"/>
    </source>
</evidence>
<feature type="compositionally biased region" description="Polar residues" evidence="9">
    <location>
        <begin position="74"/>
        <end position="96"/>
    </location>
</feature>
<evidence type="ECO:0000259" key="10">
    <source>
        <dbReference type="PROSITE" id="PS50089"/>
    </source>
</evidence>
<gene>
    <name evidence="12" type="primary">LOC104770957</name>
</gene>
<dbReference type="SMART" id="SM00184">
    <property type="entry name" value="RING"/>
    <property type="match status" value="1"/>
</dbReference>
<reference evidence="12" key="2">
    <citation type="submission" date="2025-08" db="UniProtKB">
        <authorList>
            <consortium name="RefSeq"/>
        </authorList>
    </citation>
    <scope>IDENTIFICATION</scope>
    <source>
        <tissue evidence="12">Leaf</tissue>
    </source>
</reference>
<dbReference type="InterPro" id="IPR045191">
    <property type="entry name" value="MBR1/2-like"/>
</dbReference>
<sequence>MDGFKGKRTSSRPVMSRKASGLVLHENMNMKKKDDDDHHHNKKSVVPICSRIGCSSRIGSSTKGVLMIDHKAKSTVSSFRSSLNGKETVGSSSSRGMTGFGGTKKALQVTGGRRQLSSLLDMDSSESSSVNNDESPKTEPSLPRGKTKESTVSVLSENTVSGEVVVTEAGSSSRGTGRSIYQRPDLVTREARLGNSGQIGRASVNRNGLRDLKSKSVSDVVPSNSNPTRKSIVFRKKNSDGESSSSNRGNKTEGSVIGGRNSSFPQGNGITISESRRNRNLQSVRDNSVVSSSARRSTGYYGRTGRAGAVATLQTPRPATRADLNPSRSTEVSRSPLNSYSRPISSDGRLRSLMMPGSPSEAGLSRSLMNRDGFRRYNMNGVAEVLLALERIEQDEELTYEQLAVLETNLFLNGMSSFHDQHRDMRLDIDNMSYEELLALEEKMGTVSTALSEEALLKSLKSSIYLPTDESGDICVNKDDDVKCSICQEEYVDGDEVGTLPCQHKYHVSCAQQWLRMKNWCPICKTSAEESQPQPFS</sequence>
<feature type="compositionally biased region" description="Low complexity" evidence="9">
    <location>
        <begin position="217"/>
        <end position="227"/>
    </location>
</feature>
<feature type="compositionally biased region" description="Basic residues" evidence="9">
    <location>
        <begin position="1"/>
        <end position="10"/>
    </location>
</feature>
<feature type="compositionally biased region" description="Polar residues" evidence="9">
    <location>
        <begin position="326"/>
        <end position="344"/>
    </location>
</feature>
<dbReference type="Proteomes" id="UP000694864">
    <property type="component" value="Chromosome 20"/>
</dbReference>
<protein>
    <recommendedName>
        <fullName evidence="2">RING-type E3 ubiquitin transferase</fullName>
        <ecNumber evidence="2">2.3.2.27</ecNumber>
    </recommendedName>
</protein>
<dbReference type="GeneID" id="104770957"/>
<dbReference type="Pfam" id="PF13639">
    <property type="entry name" value="zf-RING_2"/>
    <property type="match status" value="1"/>
</dbReference>
<dbReference type="InterPro" id="IPR001841">
    <property type="entry name" value="Znf_RING"/>
</dbReference>
<evidence type="ECO:0000256" key="6">
    <source>
        <dbReference type="ARBA" id="ARBA00022786"/>
    </source>
</evidence>
<dbReference type="RefSeq" id="XP_010493735.1">
    <property type="nucleotide sequence ID" value="XM_010495433.2"/>
</dbReference>
<keyword evidence="4" id="KW-0479">Metal-binding</keyword>
<dbReference type="EC" id="2.3.2.27" evidence="2"/>
<dbReference type="Gene3D" id="3.30.40.10">
    <property type="entry name" value="Zinc/RING finger domain, C3HC4 (zinc finger)"/>
    <property type="match status" value="1"/>
</dbReference>
<feature type="compositionally biased region" description="Low complexity" evidence="9">
    <location>
        <begin position="116"/>
        <end position="133"/>
    </location>
</feature>
<keyword evidence="11" id="KW-1185">Reference proteome</keyword>
<feature type="region of interest" description="Disordered" evidence="9">
    <location>
        <begin position="1"/>
        <end position="25"/>
    </location>
</feature>
<feature type="compositionally biased region" description="Polar residues" evidence="9">
    <location>
        <begin position="241"/>
        <end position="253"/>
    </location>
</feature>
<keyword evidence="7" id="KW-0862">Zinc</keyword>
<feature type="region of interest" description="Disordered" evidence="9">
    <location>
        <begin position="74"/>
        <end position="364"/>
    </location>
</feature>